<dbReference type="PANTHER" id="PTHR43071">
    <property type="entry name" value="2-AMINO-4-HYDROXY-6-HYDROXYMETHYLDIHYDROPTERIDINE PYROPHOSPHOKINASE"/>
    <property type="match status" value="1"/>
</dbReference>
<feature type="domain" description="7,8-dihydro-6-hydroxymethylpterin-pyrophosphokinase" evidence="13">
    <location>
        <begin position="98"/>
        <end position="109"/>
    </location>
</feature>
<evidence type="ECO:0000313" key="15">
    <source>
        <dbReference type="Proteomes" id="UP000069902"/>
    </source>
</evidence>
<evidence type="ECO:0000256" key="2">
    <source>
        <dbReference type="ARBA" id="ARBA00005810"/>
    </source>
</evidence>
<keyword evidence="8" id="KW-0067">ATP-binding</keyword>
<dbReference type="GO" id="GO:0046654">
    <property type="term" value="P:tetrahydrofolate biosynthetic process"/>
    <property type="evidence" value="ECO:0007669"/>
    <property type="project" value="UniProtKB-UniPathway"/>
</dbReference>
<name>A0A0U5J8E4_9BACT</name>
<dbReference type="Gene3D" id="3.30.70.560">
    <property type="entry name" value="7,8-Dihydro-6-hydroxymethylpterin-pyrophosphokinase HPPK"/>
    <property type="match status" value="1"/>
</dbReference>
<dbReference type="FunCoup" id="A0A0U5J8E4">
    <property type="interactions" value="308"/>
</dbReference>
<comment type="pathway">
    <text evidence="1">Cofactor biosynthesis; tetrahydrofolate biosynthesis; 2-amino-4-hydroxy-6-hydroxymethyl-7,8-dihydropteridine diphosphate from 7,8-dihydroneopterin triphosphate: step 4/4.</text>
</comment>
<evidence type="ECO:0000256" key="10">
    <source>
        <dbReference type="ARBA" id="ARBA00029409"/>
    </source>
</evidence>
<dbReference type="PANTHER" id="PTHR43071:SF1">
    <property type="entry name" value="2-AMINO-4-HYDROXY-6-HYDROXYMETHYLDIHYDROPTERIDINE PYROPHOSPHOKINASE"/>
    <property type="match status" value="1"/>
</dbReference>
<dbReference type="SUPFAM" id="SSF55083">
    <property type="entry name" value="6-hydroxymethyl-7,8-dihydropterin pyrophosphokinase, HPPK"/>
    <property type="match status" value="1"/>
</dbReference>
<dbReference type="EC" id="2.7.6.3" evidence="3"/>
<dbReference type="CDD" id="cd00483">
    <property type="entry name" value="HPPK"/>
    <property type="match status" value="1"/>
</dbReference>
<evidence type="ECO:0000256" key="1">
    <source>
        <dbReference type="ARBA" id="ARBA00005051"/>
    </source>
</evidence>
<keyword evidence="5 14" id="KW-0808">Transferase</keyword>
<dbReference type="AlphaFoldDB" id="A0A0U5J8E4"/>
<keyword evidence="6" id="KW-0547">Nucleotide-binding</keyword>
<evidence type="ECO:0000256" key="12">
    <source>
        <dbReference type="ARBA" id="ARBA00033413"/>
    </source>
</evidence>
<keyword evidence="7 14" id="KW-0418">Kinase</keyword>
<dbReference type="EMBL" id="LN879502">
    <property type="protein sequence ID" value="CUI16040.1"/>
    <property type="molecule type" value="Genomic_DNA"/>
</dbReference>
<evidence type="ECO:0000256" key="8">
    <source>
        <dbReference type="ARBA" id="ARBA00022840"/>
    </source>
</evidence>
<dbReference type="GO" id="GO:0003848">
    <property type="term" value="F:2-amino-4-hydroxy-6-hydroxymethyldihydropteridine diphosphokinase activity"/>
    <property type="evidence" value="ECO:0007669"/>
    <property type="project" value="UniProtKB-EC"/>
</dbReference>
<evidence type="ECO:0000256" key="11">
    <source>
        <dbReference type="ARBA" id="ARBA00029766"/>
    </source>
</evidence>
<comment type="similarity">
    <text evidence="2">Belongs to the HPPK family.</text>
</comment>
<evidence type="ECO:0000256" key="7">
    <source>
        <dbReference type="ARBA" id="ARBA00022777"/>
    </source>
</evidence>
<evidence type="ECO:0000313" key="14">
    <source>
        <dbReference type="EMBL" id="CUI16040.1"/>
    </source>
</evidence>
<dbReference type="STRING" id="389348.PNK_0409"/>
<evidence type="ECO:0000256" key="5">
    <source>
        <dbReference type="ARBA" id="ARBA00022679"/>
    </source>
</evidence>
<dbReference type="GO" id="GO:0016301">
    <property type="term" value="F:kinase activity"/>
    <property type="evidence" value="ECO:0007669"/>
    <property type="project" value="UniProtKB-KW"/>
</dbReference>
<dbReference type="Proteomes" id="UP000069902">
    <property type="component" value="Chromosome cPNK"/>
</dbReference>
<dbReference type="InterPro" id="IPR000550">
    <property type="entry name" value="Hppk"/>
</dbReference>
<evidence type="ECO:0000256" key="9">
    <source>
        <dbReference type="ARBA" id="ARBA00022909"/>
    </source>
</evidence>
<protein>
    <recommendedName>
        <fullName evidence="4">2-amino-4-hydroxy-6-hydroxymethyldihydropteridine pyrophosphokinase</fullName>
        <ecNumber evidence="3">2.7.6.3</ecNumber>
    </recommendedName>
    <alternativeName>
        <fullName evidence="11">6-hydroxymethyl-7,8-dihydropterin pyrophosphokinase</fullName>
    </alternativeName>
    <alternativeName>
        <fullName evidence="12">7,8-dihydro-6-hydroxymethylpterin-pyrophosphokinase</fullName>
    </alternativeName>
</protein>
<dbReference type="KEGG" id="pnl:PNK_0409"/>
<evidence type="ECO:0000256" key="6">
    <source>
        <dbReference type="ARBA" id="ARBA00022741"/>
    </source>
</evidence>
<sequence>MNEKESDGIHRLTTVYLSLGGNQESSWEAIEKALDALTLLSEGFFEVSSFYHTSPVGDENQNAFINVACRFQTTLAPKALLEKTQRIENNLGKIPKPKWAPRVIDIDILFYGMHTHLDDELEIPHPRWKERLFVLVPLLDLIPVLWIQEGEMLKHYELEGMIHTLSSHSLQWVEPVREKIAIRHPNSRL</sequence>
<accession>A0A0U5J8E4</accession>
<dbReference type="UniPathway" id="UPA00077">
    <property type="reaction ID" value="UER00155"/>
</dbReference>
<dbReference type="Pfam" id="PF01288">
    <property type="entry name" value="HPPK"/>
    <property type="match status" value="1"/>
</dbReference>
<organism evidence="14 15">
    <name type="scientific">Candidatus Protochlamydia naegleriophila</name>
    <dbReference type="NCBI Taxonomy" id="389348"/>
    <lineage>
        <taxon>Bacteria</taxon>
        <taxon>Pseudomonadati</taxon>
        <taxon>Chlamydiota</taxon>
        <taxon>Chlamydiia</taxon>
        <taxon>Parachlamydiales</taxon>
        <taxon>Parachlamydiaceae</taxon>
        <taxon>Candidatus Protochlamydia</taxon>
    </lineage>
</organism>
<dbReference type="RefSeq" id="WP_051981850.1">
    <property type="nucleotide sequence ID" value="NZ_LN879502.1"/>
</dbReference>
<evidence type="ECO:0000256" key="3">
    <source>
        <dbReference type="ARBA" id="ARBA00013253"/>
    </source>
</evidence>
<evidence type="ECO:0000256" key="4">
    <source>
        <dbReference type="ARBA" id="ARBA00016218"/>
    </source>
</evidence>
<proteinExistence type="inferred from homology"/>
<comment type="function">
    <text evidence="10">Catalyzes the transfer of pyrophosphate from adenosine triphosphate (ATP) to 6-hydroxymethyl-7,8-dihydropterin, an enzymatic step in folate biosynthesis pathway.</text>
</comment>
<dbReference type="NCBIfam" id="TIGR01498">
    <property type="entry name" value="folK"/>
    <property type="match status" value="1"/>
</dbReference>
<dbReference type="PATRIC" id="fig|389348.3.peg.456"/>
<dbReference type="GO" id="GO:0046656">
    <property type="term" value="P:folic acid biosynthetic process"/>
    <property type="evidence" value="ECO:0007669"/>
    <property type="project" value="UniProtKB-KW"/>
</dbReference>
<reference evidence="15" key="1">
    <citation type="submission" date="2015-09" db="EMBL/GenBank/DDBJ databases">
        <authorList>
            <person name="Bertelli C."/>
        </authorList>
    </citation>
    <scope>NUCLEOTIDE SEQUENCE [LARGE SCALE GENOMIC DNA]</scope>
    <source>
        <strain evidence="15">KNic</strain>
    </source>
</reference>
<dbReference type="InterPro" id="IPR035907">
    <property type="entry name" value="Hppk_sf"/>
</dbReference>
<dbReference type="InParanoid" id="A0A0U5J8E4"/>
<evidence type="ECO:0000259" key="13">
    <source>
        <dbReference type="PROSITE" id="PS00794"/>
    </source>
</evidence>
<dbReference type="GO" id="GO:0005524">
    <property type="term" value="F:ATP binding"/>
    <property type="evidence" value="ECO:0007669"/>
    <property type="project" value="UniProtKB-KW"/>
</dbReference>
<keyword evidence="15" id="KW-1185">Reference proteome</keyword>
<dbReference type="PROSITE" id="PS00794">
    <property type="entry name" value="HPPK"/>
    <property type="match status" value="1"/>
</dbReference>
<keyword evidence="9" id="KW-0289">Folate biosynthesis</keyword>
<gene>
    <name evidence="14" type="primary">folK</name>
    <name evidence="14" type="ORF">PNK_0409</name>
</gene>